<accession>A0AAV4QL92</accession>
<dbReference type="Proteomes" id="UP001054945">
    <property type="component" value="Unassembled WGS sequence"/>
</dbReference>
<protein>
    <submittedName>
        <fullName evidence="1">Uncharacterized protein</fullName>
    </submittedName>
</protein>
<proteinExistence type="predicted"/>
<dbReference type="EMBL" id="BPLR01006211">
    <property type="protein sequence ID" value="GIY08193.1"/>
    <property type="molecule type" value="Genomic_DNA"/>
</dbReference>
<sequence>MGWRGGELKSFDPEVFDKGEGGGTHIWQQTRRREQMISETMKTKRLLILKIIRTSLRTVRRALVPLPPFLILFSLPPHGLSSPPCREKKTKTGRDSFEWKEGPGVFSRAAFPVPVREMLSDDM</sequence>
<reference evidence="1 2" key="1">
    <citation type="submission" date="2021-06" db="EMBL/GenBank/DDBJ databases">
        <title>Caerostris extrusa draft genome.</title>
        <authorList>
            <person name="Kono N."/>
            <person name="Arakawa K."/>
        </authorList>
    </citation>
    <scope>NUCLEOTIDE SEQUENCE [LARGE SCALE GENOMIC DNA]</scope>
</reference>
<dbReference type="AlphaFoldDB" id="A0AAV4QL92"/>
<gene>
    <name evidence="1" type="ORF">CEXT_288661</name>
</gene>
<evidence type="ECO:0000313" key="2">
    <source>
        <dbReference type="Proteomes" id="UP001054945"/>
    </source>
</evidence>
<comment type="caution">
    <text evidence="1">The sequence shown here is derived from an EMBL/GenBank/DDBJ whole genome shotgun (WGS) entry which is preliminary data.</text>
</comment>
<organism evidence="1 2">
    <name type="scientific">Caerostris extrusa</name>
    <name type="common">Bark spider</name>
    <name type="synonym">Caerostris bankana</name>
    <dbReference type="NCBI Taxonomy" id="172846"/>
    <lineage>
        <taxon>Eukaryota</taxon>
        <taxon>Metazoa</taxon>
        <taxon>Ecdysozoa</taxon>
        <taxon>Arthropoda</taxon>
        <taxon>Chelicerata</taxon>
        <taxon>Arachnida</taxon>
        <taxon>Araneae</taxon>
        <taxon>Araneomorphae</taxon>
        <taxon>Entelegynae</taxon>
        <taxon>Araneoidea</taxon>
        <taxon>Araneidae</taxon>
        <taxon>Caerostris</taxon>
    </lineage>
</organism>
<evidence type="ECO:0000313" key="1">
    <source>
        <dbReference type="EMBL" id="GIY08193.1"/>
    </source>
</evidence>
<name>A0AAV4QL92_CAEEX</name>
<keyword evidence="2" id="KW-1185">Reference proteome</keyword>